<dbReference type="Gene3D" id="3.30.1120.10">
    <property type="match status" value="1"/>
</dbReference>
<evidence type="ECO:0000256" key="1">
    <source>
        <dbReference type="ARBA" id="ARBA00008779"/>
    </source>
</evidence>
<reference evidence="8" key="1">
    <citation type="journal article" date="2019" name="Int. J. Syst. Evol. Microbiol.">
        <title>The Global Catalogue of Microorganisms (GCM) 10K type strain sequencing project: providing services to taxonomists for standard genome sequencing and annotation.</title>
        <authorList>
            <consortium name="The Broad Institute Genomics Platform"/>
            <consortium name="The Broad Institute Genome Sequencing Center for Infectious Disease"/>
            <person name="Wu L."/>
            <person name="Ma J."/>
        </authorList>
    </citation>
    <scope>NUCLEOTIDE SEQUENCE [LARGE SCALE GENOMIC DNA]</scope>
    <source>
        <strain evidence="8">CGMCC 4.7106</strain>
    </source>
</reference>
<organism evidence="7 8">
    <name type="scientific">Luteolibacter algae</name>
    <dbReference type="NCBI Taxonomy" id="454151"/>
    <lineage>
        <taxon>Bacteria</taxon>
        <taxon>Pseudomonadati</taxon>
        <taxon>Verrucomicrobiota</taxon>
        <taxon>Verrucomicrobiia</taxon>
        <taxon>Verrucomicrobiales</taxon>
        <taxon>Verrucomicrobiaceae</taxon>
        <taxon>Luteolibacter</taxon>
    </lineage>
</organism>
<name>A0ABW5D613_9BACT</name>
<dbReference type="InterPro" id="IPR017850">
    <property type="entry name" value="Alkaline_phosphatase_core_sf"/>
</dbReference>
<evidence type="ECO:0000313" key="8">
    <source>
        <dbReference type="Proteomes" id="UP001597375"/>
    </source>
</evidence>
<gene>
    <name evidence="7" type="ORF">ACFSSA_05650</name>
</gene>
<sequence>MHKPHLLGCLATFAMIGLSTALTAAPKNFIVILADDQGYGDLSCFGSQRIKSPNIDALASEGMRMTSFYMASSVCSPSRAGLLTGRMPKRVGVPRVLFPHSETGLPPSELTVAELMKSKGYATAAVGKWHLGHLKQYLPTQQGFDSYFGIPYSNNMSTSPDLTYAGNIKFAEGWTEERLRKDLAAIQADSRSRKDLAPLMRDNEVIEYPVDQSQLTKRYTEEAVRFIHENRERRFFLYLAHAMPHVPIFSSDEFKGSGENPYCDAIHEMDWSVGQVMKALKEAGIDQDTFVIYTSDNGPASGSAGSLRGRKFTTFEGGVRVPTIIWSPGEVQAGKVCGEMVSALDLFPTFAAYIGADLPSDRVYDGYDVSGLFSGKTESSPRNMNAYYQATQPTIDGIRVGDWKLLLKGDRNQKGKKVLAAKPMLFNLENDPSEKINLYSSHPEKVEELQKRMSEFDATIQESSPTQ</sequence>
<evidence type="ECO:0000256" key="2">
    <source>
        <dbReference type="ARBA" id="ARBA00022723"/>
    </source>
</evidence>
<feature type="signal peptide" evidence="5">
    <location>
        <begin position="1"/>
        <end position="24"/>
    </location>
</feature>
<protein>
    <submittedName>
        <fullName evidence="7">Sulfatase</fullName>
    </submittedName>
</protein>
<dbReference type="Gene3D" id="3.40.720.10">
    <property type="entry name" value="Alkaline Phosphatase, subunit A"/>
    <property type="match status" value="1"/>
</dbReference>
<evidence type="ECO:0000259" key="6">
    <source>
        <dbReference type="Pfam" id="PF00884"/>
    </source>
</evidence>
<dbReference type="RefSeq" id="WP_386819128.1">
    <property type="nucleotide sequence ID" value="NZ_JBHUIT010000003.1"/>
</dbReference>
<keyword evidence="3" id="KW-0378">Hydrolase</keyword>
<keyword evidence="8" id="KW-1185">Reference proteome</keyword>
<dbReference type="InterPro" id="IPR050738">
    <property type="entry name" value="Sulfatase"/>
</dbReference>
<comment type="similarity">
    <text evidence="1">Belongs to the sulfatase family.</text>
</comment>
<dbReference type="PANTHER" id="PTHR42693:SF53">
    <property type="entry name" value="ENDO-4-O-SULFATASE"/>
    <property type="match status" value="1"/>
</dbReference>
<dbReference type="InterPro" id="IPR000917">
    <property type="entry name" value="Sulfatase_N"/>
</dbReference>
<keyword evidence="2" id="KW-0479">Metal-binding</keyword>
<evidence type="ECO:0000313" key="7">
    <source>
        <dbReference type="EMBL" id="MFD2256151.1"/>
    </source>
</evidence>
<dbReference type="PROSITE" id="PS00523">
    <property type="entry name" value="SULFATASE_1"/>
    <property type="match status" value="1"/>
</dbReference>
<dbReference type="CDD" id="cd16026">
    <property type="entry name" value="GALNS_like"/>
    <property type="match status" value="1"/>
</dbReference>
<dbReference type="PROSITE" id="PS00149">
    <property type="entry name" value="SULFATASE_2"/>
    <property type="match status" value="1"/>
</dbReference>
<feature type="domain" description="Sulfatase N-terminal" evidence="6">
    <location>
        <begin position="27"/>
        <end position="355"/>
    </location>
</feature>
<dbReference type="EMBL" id="JBHUIT010000003">
    <property type="protein sequence ID" value="MFD2256151.1"/>
    <property type="molecule type" value="Genomic_DNA"/>
</dbReference>
<keyword evidence="5" id="KW-0732">Signal</keyword>
<proteinExistence type="inferred from homology"/>
<dbReference type="SUPFAM" id="SSF53649">
    <property type="entry name" value="Alkaline phosphatase-like"/>
    <property type="match status" value="1"/>
</dbReference>
<keyword evidence="4" id="KW-0106">Calcium</keyword>
<feature type="chain" id="PRO_5046637011" evidence="5">
    <location>
        <begin position="25"/>
        <end position="467"/>
    </location>
</feature>
<dbReference type="InterPro" id="IPR024607">
    <property type="entry name" value="Sulfatase_CS"/>
</dbReference>
<dbReference type="Proteomes" id="UP001597375">
    <property type="component" value="Unassembled WGS sequence"/>
</dbReference>
<accession>A0ABW5D613</accession>
<evidence type="ECO:0000256" key="5">
    <source>
        <dbReference type="SAM" id="SignalP"/>
    </source>
</evidence>
<evidence type="ECO:0000256" key="4">
    <source>
        <dbReference type="ARBA" id="ARBA00022837"/>
    </source>
</evidence>
<comment type="caution">
    <text evidence="7">The sequence shown here is derived from an EMBL/GenBank/DDBJ whole genome shotgun (WGS) entry which is preliminary data.</text>
</comment>
<evidence type="ECO:0000256" key="3">
    <source>
        <dbReference type="ARBA" id="ARBA00022801"/>
    </source>
</evidence>
<dbReference type="Pfam" id="PF14707">
    <property type="entry name" value="Sulfatase_C"/>
    <property type="match status" value="1"/>
</dbReference>
<dbReference type="Pfam" id="PF00884">
    <property type="entry name" value="Sulfatase"/>
    <property type="match status" value="1"/>
</dbReference>
<dbReference type="PANTHER" id="PTHR42693">
    <property type="entry name" value="ARYLSULFATASE FAMILY MEMBER"/>
    <property type="match status" value="1"/>
</dbReference>